<evidence type="ECO:0000256" key="7">
    <source>
        <dbReference type="ARBA" id="ARBA00022869"/>
    </source>
</evidence>
<feature type="disulfide bond" evidence="13">
    <location>
        <begin position="491"/>
        <end position="508"/>
    </location>
</feature>
<keyword evidence="14" id="KW-0175">Coiled coil</keyword>
<feature type="domain" description="Laminin EGF-like" evidence="18">
    <location>
        <begin position="1933"/>
        <end position="1979"/>
    </location>
</feature>
<dbReference type="GO" id="GO:0034446">
    <property type="term" value="P:substrate adhesion-dependent cell spreading"/>
    <property type="evidence" value="ECO:0007669"/>
    <property type="project" value="TreeGrafter"/>
</dbReference>
<dbReference type="InterPro" id="IPR001791">
    <property type="entry name" value="Laminin_G"/>
</dbReference>
<feature type="domain" description="Laminin EGF-like" evidence="18">
    <location>
        <begin position="1485"/>
        <end position="1536"/>
    </location>
</feature>
<evidence type="ECO:0008006" key="23">
    <source>
        <dbReference type="Google" id="ProtNLM"/>
    </source>
</evidence>
<feature type="domain" description="Laminin IV type A" evidence="19">
    <location>
        <begin position="1557"/>
        <end position="1738"/>
    </location>
</feature>
<feature type="chain" id="PRO_5035152914" description="Laminin subunit alpha" evidence="16">
    <location>
        <begin position="19"/>
        <end position="3615"/>
    </location>
</feature>
<dbReference type="GO" id="GO:0007411">
    <property type="term" value="P:axon guidance"/>
    <property type="evidence" value="ECO:0007669"/>
    <property type="project" value="TreeGrafter"/>
</dbReference>
<dbReference type="GO" id="GO:0016477">
    <property type="term" value="P:cell migration"/>
    <property type="evidence" value="ECO:0007669"/>
    <property type="project" value="TreeGrafter"/>
</dbReference>
<reference evidence="21" key="1">
    <citation type="submission" date="2022-01" db="UniProtKB">
        <authorList>
            <consortium name="EnsemblMetazoa"/>
        </authorList>
    </citation>
    <scope>IDENTIFICATION</scope>
</reference>
<protein>
    <recommendedName>
        <fullName evidence="23">Laminin subunit alpha</fullName>
    </recommendedName>
</protein>
<feature type="domain" description="Laminin EGF-like" evidence="18">
    <location>
        <begin position="581"/>
        <end position="629"/>
    </location>
</feature>
<dbReference type="PANTHER" id="PTHR10574">
    <property type="entry name" value="NETRIN/LAMININ-RELATED"/>
    <property type="match status" value="1"/>
</dbReference>
<evidence type="ECO:0000256" key="12">
    <source>
        <dbReference type="PROSITE-ProRule" id="PRU00122"/>
    </source>
</evidence>
<keyword evidence="3" id="KW-0964">Secreted</keyword>
<feature type="coiled-coil region" evidence="14">
    <location>
        <begin position="2275"/>
        <end position="2352"/>
    </location>
</feature>
<feature type="domain" description="Laminin EGF-like" evidence="18">
    <location>
        <begin position="1392"/>
        <end position="1436"/>
    </location>
</feature>
<dbReference type="Pfam" id="PF00052">
    <property type="entry name" value="Laminin_B"/>
    <property type="match status" value="1"/>
</dbReference>
<dbReference type="PRINTS" id="PR00011">
    <property type="entry name" value="EGFLAMININ"/>
</dbReference>
<evidence type="ECO:0000256" key="14">
    <source>
        <dbReference type="SAM" id="Coils"/>
    </source>
</evidence>
<evidence type="ECO:0000259" key="17">
    <source>
        <dbReference type="PROSITE" id="PS50025"/>
    </source>
</evidence>
<feature type="domain" description="Laminin EGF-like" evidence="18">
    <location>
        <begin position="1980"/>
        <end position="2026"/>
    </location>
</feature>
<feature type="disulfide bond" evidence="13">
    <location>
        <begin position="1409"/>
        <end position="1418"/>
    </location>
</feature>
<feature type="disulfide bond" evidence="13">
    <location>
        <begin position="443"/>
        <end position="455"/>
    </location>
</feature>
<keyword evidence="7" id="KW-0084">Basement membrane</keyword>
<dbReference type="InterPro" id="IPR056863">
    <property type="entry name" value="LMN_ATRN_NET-like_EGF"/>
</dbReference>
<comment type="subcellular location">
    <subcellularLocation>
        <location evidence="2">Cell projection</location>
    </subcellularLocation>
    <subcellularLocation>
        <location evidence="1">Secreted</location>
        <location evidence="1">Extracellular space</location>
        <location evidence="1">Extracellular matrix</location>
        <location evidence="1">Basement membrane</location>
    </subcellularLocation>
</comment>
<feature type="domain" description="Laminin G" evidence="17">
    <location>
        <begin position="2643"/>
        <end position="2852"/>
    </location>
</feature>
<dbReference type="FunFam" id="2.10.25.10:FF:000407">
    <property type="entry name" value="Laminin subunit alpha-3"/>
    <property type="match status" value="1"/>
</dbReference>
<keyword evidence="9" id="KW-0325">Glycoprotein</keyword>
<comment type="caution">
    <text evidence="13">Lacks conserved residue(s) required for the propagation of feature annotation.</text>
</comment>
<keyword evidence="22" id="KW-1185">Reference proteome</keyword>
<feature type="disulfide bond" evidence="13">
    <location>
        <begin position="535"/>
        <end position="547"/>
    </location>
</feature>
<dbReference type="FunFam" id="2.10.25.10:FF:000090">
    <property type="entry name" value="laminin subunit alpha"/>
    <property type="match status" value="1"/>
</dbReference>
<feature type="domain" description="Laminin N-terminal" evidence="20">
    <location>
        <begin position="17"/>
        <end position="269"/>
    </location>
</feature>
<dbReference type="InterPro" id="IPR013320">
    <property type="entry name" value="ConA-like_dom_sf"/>
</dbReference>
<dbReference type="Gene3D" id="2.60.120.260">
    <property type="entry name" value="Galactose-binding domain-like"/>
    <property type="match status" value="1"/>
</dbReference>
<feature type="domain" description="Laminin EGF-like" evidence="18">
    <location>
        <begin position="535"/>
        <end position="580"/>
    </location>
</feature>
<dbReference type="InterPro" id="IPR050440">
    <property type="entry name" value="Laminin/Netrin_ECM"/>
</dbReference>
<dbReference type="CTD" id="38723"/>
<keyword evidence="10" id="KW-0966">Cell projection</keyword>
<dbReference type="FunFam" id="2.10.25.10:FF:000388">
    <property type="entry name" value="Laminin subunit alpha"/>
    <property type="match status" value="1"/>
</dbReference>
<keyword evidence="4" id="KW-0272">Extracellular matrix</keyword>
<feature type="disulfide bond" evidence="13">
    <location>
        <begin position="2000"/>
        <end position="2009"/>
    </location>
</feature>
<feature type="disulfide bond" evidence="13">
    <location>
        <begin position="464"/>
        <end position="473"/>
    </location>
</feature>
<dbReference type="SMART" id="SM00180">
    <property type="entry name" value="EGF_Lam"/>
    <property type="match status" value="22"/>
</dbReference>
<feature type="coiled-coil region" evidence="14">
    <location>
        <begin position="2613"/>
        <end position="2640"/>
    </location>
</feature>
<proteinExistence type="predicted"/>
<dbReference type="SMART" id="SM00281">
    <property type="entry name" value="LamB"/>
    <property type="match status" value="1"/>
</dbReference>
<evidence type="ECO:0000313" key="22">
    <source>
        <dbReference type="Proteomes" id="UP000494040"/>
    </source>
</evidence>
<dbReference type="GO" id="GO:0043256">
    <property type="term" value="C:laminin complex"/>
    <property type="evidence" value="ECO:0007669"/>
    <property type="project" value="TreeGrafter"/>
</dbReference>
<feature type="disulfide bond" evidence="13">
    <location>
        <begin position="1952"/>
        <end position="1961"/>
    </location>
</feature>
<dbReference type="FunFam" id="2.10.25.10:FF:000051">
    <property type="entry name" value="Laminin subunit alpha 4"/>
    <property type="match status" value="1"/>
</dbReference>
<dbReference type="SMART" id="SM00181">
    <property type="entry name" value="EGF"/>
    <property type="match status" value="11"/>
</dbReference>
<dbReference type="CDD" id="cd00055">
    <property type="entry name" value="EGF_Lam"/>
    <property type="match status" value="22"/>
</dbReference>
<keyword evidence="8 13" id="KW-1015">Disulfide bond</keyword>
<feature type="domain" description="Laminin EGF-like" evidence="18">
    <location>
        <begin position="670"/>
        <end position="723"/>
    </location>
</feature>
<feature type="disulfide bond" evidence="13">
    <location>
        <begin position="1460"/>
        <end position="1469"/>
    </location>
</feature>
<keyword evidence="11 13" id="KW-0424">Laminin EGF-like domain</keyword>
<dbReference type="FunFam" id="2.10.25.10:FF:000224">
    <property type="entry name" value="Usherin"/>
    <property type="match status" value="1"/>
</dbReference>
<feature type="domain" description="Laminin G" evidence="17">
    <location>
        <begin position="3442"/>
        <end position="3612"/>
    </location>
</feature>
<evidence type="ECO:0000256" key="5">
    <source>
        <dbReference type="ARBA" id="ARBA00022729"/>
    </source>
</evidence>
<keyword evidence="5 16" id="KW-0732">Signal</keyword>
<dbReference type="SUPFAM" id="SSF49899">
    <property type="entry name" value="Concanavalin A-like lectins/glucanases"/>
    <property type="match status" value="5"/>
</dbReference>
<evidence type="ECO:0000256" key="3">
    <source>
        <dbReference type="ARBA" id="ARBA00022525"/>
    </source>
</evidence>
<dbReference type="Pfam" id="PF24973">
    <property type="entry name" value="EGF_LMN_ATRN"/>
    <property type="match status" value="1"/>
</dbReference>
<feature type="domain" description="Laminin G" evidence="17">
    <location>
        <begin position="3262"/>
        <end position="3436"/>
    </location>
</feature>
<dbReference type="PROSITE" id="PS51117">
    <property type="entry name" value="LAMININ_NTER"/>
    <property type="match status" value="1"/>
</dbReference>
<feature type="disulfide bond" evidence="13">
    <location>
        <begin position="1507"/>
        <end position="1516"/>
    </location>
</feature>
<feature type="disulfide bond" evidence="13">
    <location>
        <begin position="489"/>
        <end position="501"/>
    </location>
</feature>
<dbReference type="Pfam" id="PF00054">
    <property type="entry name" value="Laminin_G_1"/>
    <property type="match status" value="1"/>
</dbReference>
<dbReference type="KEGG" id="clec:106668245"/>
<dbReference type="CDD" id="cd00110">
    <property type="entry name" value="LamG"/>
    <property type="match status" value="5"/>
</dbReference>
<feature type="domain" description="Laminin EGF-like" evidence="18">
    <location>
        <begin position="489"/>
        <end position="534"/>
    </location>
</feature>
<sequence>MVPFLVMVLGMSAVRTAAEVLAPPYFNIAANKRVDASYTCGEDIDEPELYCKLVGAVQDSHDKDKSVIAGQVCDYCDSSQPEKSHPPNYAVDGTENYWISPPLSRGTDFNKINFTIYLGQEFHVTYVLIKMGISPRPGLWVLERSADNGQTYKPWQYFAESTSDCEHHFGIESLNPIMTDDSVICTTQFSKLIPIEHGEIIVSLLNDRPSANDFFNSPVLQEWTRATNVRLRLLSTQTLYGHLMSVERLDPTVSRRYFYSIKDISIGGRCRCNGHADVCAETKEDKYKLRCVCQHDTCGTNCDKCCPNKVQKPWRQSKPNKLFVCEGCNCHGHSEQCQYNETVDRLHLSLDIHGNYEGGGVCQNCADNTEGINCERCKLGYYQPFGVDIRDPNACVPCNCTGKKYTGNCQFGDGRCECKSNYVSPLCDSCAFGYTNYDECERCRCNVNGTVNGLCDPEHSECPCKPNFDGPQCDSCRKGSYDFPNCKPCECNKIGSLNDICDYETGNCVCKNNYAPPKCDECTNGYYSFPHCDLCNCNLYGTIDEVCDKYSGKCICKEGYAGEHCGECALGYKGFPNCEPCGCSKIGSLTHCDSKGKCPCLDRFSGQTCDQCSPGYYNFPHCLPCGCDPSGTVGKSCDDEGNCKCLDSFQGKHCDKCKEGLFNYPACEACDCHPAGVTANFTGCGQIKGELCECKPRVEGRTCDRCKPLYWNLQEYSPHGCLDCDCHLPGVQGGIAECDSVNGGQCYCKKLVVSRKCDQCADGSYNLEENNVFGCTDCGCDVGGALPIACNKITGQCICKNRIGGQTCNKPLELHYFPTLHQLKYEVEDWTTAENNHVPYNFNETIFPNFSWKGYVVFSSHKPVIKNLIHVEQIGIYKIIVRYVNKNSEPVTGEIIMKETSTDNVHMHKVVFKPSPKPGFVTAVPQGQLDLYLSETNTVLETFIKIPQEAPSIFLDYVVLLPEQYYEGTILDEHIQTPCKYGEKSHCQLYEYPSLDDFASEKFVGLNEFLENRSIPLLSGSQPQMSVTFDFKEGSKGPKVLVVSYASPKGVDQSSKINVNVQSSNMEEHRFVNLAPCHYAWLCRQVILDKEGRVATFSTEGDATPMTVTFLNELQPETALYEVVAIPVKDWTFDYIMPTVVCTMQDSKCAKIDYPLLTGTKKIEFEKDSDMNKTSNYPQVLDQSVVLVRTDEAPEITLNGKVLVPGNHMFIVHYYQPKSPAFTLPVVVQADKAFNASLKFQHCPSRIGCRALILDPMHNSKFPVTNNFKITIQGNQKPLWLDYVLVVPESQYKDILLEETNLNNAERFKLECGADHFHVDTKNVTEFCKRSIFSLTTNYNGGALKCGCNPEGSKHHYCAPFGGQCECRDFVIGRRCEECKAGYYGFPNCKPCKCQEWAHCDKETGHCSCPKNMEGEKCERCKPNTYNYQLPIGCTDCDCHPQGVVNGNLQCDMNSGACSCKENIGGNRCDSCKPGYYSFPYCEECECDLRGTTYEICDAERYGECKCKKNVEGVVCDLCAPGTFNLNQENEDGCTECFCSNRTQECSSSRFYWDYVGDLEDWVLVTVMVKNGIYVTELQTPPDNVPHGISVNLSGEEFREQEVYFSTSDAFLGNKLGSYGGKLKYSLFCTVGDKESFVHGPDIIFSGGGIELFYSAVELPSPSTLFEMELTLTEHSFTLVNKRPASRDHLMRVLENLQAIYLKASYWKNNTTTRIQNLAMDVATEKYTSNGIALSVEQCACPPQYTGMSCEECADGYYRSSTGPYGGFCIPCQCNGHANTCDKVTGVCKDCQHDTTGDHCEQCAEGYHGDATYGTPQDCFICACPLPYPSNNFAKSCDISDDGTMISCNCKKGYYGHRCQSCADGYFGNPEISGDFCKPCECSGNINLNEAGSCDSVSGKCLKCLNNTAGAACNYCKPGYFGDAVTLKNCQSCSCHKHGTFRCDDVTGACECHPNVEGEKCDRCTENHYLFESSQGCIPCNCKEASYSKQCVDSSGQCRCKPGVAGRACEKCDQGYWNYTSEGCTRCSCNLQNSVKVGCNEKGQCECLKDVIGEKCDGCRERWVFVEKEGCFECGKCVHDLLDSVDEMQNRLEPISNEFGSVAKSYFIQRRLQYLNETAALLQPKVNQLQNVMVELNPFKEELDHFQKNVDHISRENSYTLEKVNGTSNDSLSNLSSKLDKNTKTMNKLAKEAIQAAKMTVQNVKNVGESFHHYDVDLDITQAEALDEANDILNSLQEMFSPNNGKHLSKEDVKKSYMERANKALENMKMFKKPVDEKEKALQMLKKRIEDIRKRTKEASKLSTDALKSSKKLSEALKENMKINLPSLFKEISKLNEEAKSTTEKTEALLDEISVFMDNFFISLNIHTDDASDWRAHDTEMKRLTSGILTNDSIENSAIMVESAEKWADNLLNDAKVLESIGKQQLSDANEYNVYNQIISALRSALITAEKAKTDAENAKLLSVQILQNAPESLEMSNKLLADGKEILNKTDDVLLNNVNLTLSEVEKLKNEKDNILKELDAIGNKLEGTVLTTEKGELISDMESANQEATLFINGIGTILQELPKLHDSVKGVIVKKRDVVSKISETGRALEDIKKIMPDVNNLDTILKTKIKETEDTMDTLQKKIEFLNEQLRLAREAANKVTLGAEFLSNTSLELWQSDDIPEQAINNHVSLYFATLSPNSLLFYMGNQAKRIKRRSKQSSEEFMALEVQNGLLKYSVDLGSGPKSVSTSKNVDTGHWHKAIMERTGKIIRLTVITPDKKQMVEEAVLSGTSSILNLDKTRSKIFIGGIPADFSAPSYFEHNNNFFEGRIEDLTIGNSPASLWNFIREENLRPSGGRSELSNVSNTIGCRFDGHGYVAVDSETYRMGSKSEVSMSFKTTAKDGLLFLAVNEDNTFISIELKDGKVWHQFDLGDGVISLSSEKLYNDNQWHRVETSRFYNNATLAMDGHLLEGSSIYRDERRKFTKPRKFYFGGYPGRHMLDHVTNIDFEGCIDNVQLDSVVDLKKNLESVGTIAGCPAKFANVVSFEYGAPGYLLGPVITAGDNSLELLMRFKTSSPNGLLAYATYGPASISLSLRDGQLVFKSGKDELKSDSPKPYNDTKWHVVMANLNREKMELHVDDYQSYMSEEPPNLIRMLHGQIYFGGVPSSVDAQVAYSEKFVGCISDATLNNVIINFANSSEAPQALIGNCVLHEKPLILAPHPPMHKPRPPEPPITFETEKPPQTPEPEPLSTTSAPITREDSESCVLPLYSNIKLTGKNYRFGTKPNSRIEYMSLPGKLRAKYEFTVDIKTTAHYGIIFFASNKHFTDYISLLLMDGMIAYIFNCGSGEAYIHSTFPINDNEWHTITFKRTHESGSLIIDNQDAIEGMSEGSTKTLNVTPPYFIGGLDPAIAQDIPANIVKGVKESFDGCIKNFMVNEQPVPKSRSEVGVIPCSEDYESGAYFPPEGGYIKLSDKYYVGKGVNLRMSIRPRVYSGVLLSVRSKSDYLIVALENGVVVVKIKTSKSKSISVDYKMPNEEPAYICNGKWHNIHIMKSVNSFLIGIDGKYSEVIQTPRRSRDIMTQDPMYLGGTPDMTTPPYVGCIRNITLNNDILFVTKEATFGNAITSVCPVI</sequence>
<evidence type="ECO:0000256" key="15">
    <source>
        <dbReference type="SAM" id="MobiDB-lite"/>
    </source>
</evidence>
<evidence type="ECO:0000313" key="21">
    <source>
        <dbReference type="EnsemblMetazoa" id="XP_014252287.1"/>
    </source>
</evidence>
<organism evidence="21 22">
    <name type="scientific">Cimex lectularius</name>
    <name type="common">Bed bug</name>
    <name type="synonym">Acanthia lectularia</name>
    <dbReference type="NCBI Taxonomy" id="79782"/>
    <lineage>
        <taxon>Eukaryota</taxon>
        <taxon>Metazoa</taxon>
        <taxon>Ecdysozoa</taxon>
        <taxon>Arthropoda</taxon>
        <taxon>Hexapoda</taxon>
        <taxon>Insecta</taxon>
        <taxon>Pterygota</taxon>
        <taxon>Neoptera</taxon>
        <taxon>Paraneoptera</taxon>
        <taxon>Hemiptera</taxon>
        <taxon>Heteroptera</taxon>
        <taxon>Panheteroptera</taxon>
        <taxon>Cimicomorpha</taxon>
        <taxon>Cimicidae</taxon>
        <taxon>Cimex</taxon>
    </lineage>
</organism>
<dbReference type="InterPro" id="IPR008211">
    <property type="entry name" value="Laminin_N"/>
</dbReference>
<feature type="disulfide bond" evidence="13">
    <location>
        <begin position="1367"/>
        <end position="1376"/>
    </location>
</feature>
<feature type="disulfide bond" evidence="13">
    <location>
        <begin position="748"/>
        <end position="757"/>
    </location>
</feature>
<dbReference type="GO" id="GO:0009887">
    <property type="term" value="P:animal organ morphogenesis"/>
    <property type="evidence" value="ECO:0007669"/>
    <property type="project" value="TreeGrafter"/>
</dbReference>
<feature type="domain" description="Laminin EGF-like" evidence="18">
    <location>
        <begin position="724"/>
        <end position="777"/>
    </location>
</feature>
<dbReference type="Gene3D" id="2.10.25.10">
    <property type="entry name" value="Laminin"/>
    <property type="match status" value="18"/>
</dbReference>
<feature type="disulfide bond" evidence="13">
    <location>
        <begin position="556"/>
        <end position="565"/>
    </location>
</feature>
<dbReference type="GeneID" id="106668245"/>
<dbReference type="InterPro" id="IPR000034">
    <property type="entry name" value="Laminin_IV"/>
</dbReference>
<dbReference type="FunFam" id="2.10.25.10:FF:000106">
    <property type="entry name" value="Heparan sulfate proteoglycan 2"/>
    <property type="match status" value="1"/>
</dbReference>
<feature type="signal peptide" evidence="16">
    <location>
        <begin position="1"/>
        <end position="18"/>
    </location>
</feature>
<feature type="disulfide bond" evidence="13">
    <location>
        <begin position="1904"/>
        <end position="1913"/>
    </location>
</feature>
<evidence type="ECO:0000256" key="4">
    <source>
        <dbReference type="ARBA" id="ARBA00022530"/>
    </source>
</evidence>
<feature type="domain" description="Laminin EGF-like" evidence="18">
    <location>
        <begin position="1437"/>
        <end position="1484"/>
    </location>
</feature>
<feature type="disulfide bond" evidence="13">
    <location>
        <begin position="694"/>
        <end position="703"/>
    </location>
</feature>
<name>A0A8I6RVR6_CIMLE</name>
<dbReference type="FunFam" id="2.60.120.260:FF:000092">
    <property type="entry name" value="Laminin subunit alpha-3"/>
    <property type="match status" value="1"/>
</dbReference>
<keyword evidence="6" id="KW-0677">Repeat</keyword>
<accession>A0A8I6RVR6</accession>
<feature type="coiled-coil region" evidence="14">
    <location>
        <begin position="2499"/>
        <end position="2526"/>
    </location>
</feature>
<feature type="disulfide bond" evidence="13">
    <location>
        <begin position="1348"/>
        <end position="1365"/>
    </location>
</feature>
<dbReference type="SMART" id="SM00136">
    <property type="entry name" value="LamNT"/>
    <property type="match status" value="1"/>
</dbReference>
<feature type="domain" description="Laminin EGF-like" evidence="18">
    <location>
        <begin position="1772"/>
        <end position="1821"/>
    </location>
</feature>
<evidence type="ECO:0000256" key="10">
    <source>
        <dbReference type="ARBA" id="ARBA00023273"/>
    </source>
</evidence>
<dbReference type="PROSITE" id="PS50027">
    <property type="entry name" value="EGF_LAM_2"/>
    <property type="match status" value="14"/>
</dbReference>
<dbReference type="SMART" id="SM00282">
    <property type="entry name" value="LamG"/>
    <property type="match status" value="5"/>
</dbReference>
<dbReference type="PANTHER" id="PTHR10574:SF406">
    <property type="entry name" value="LAMININ SUBUNIT ALPHA 5"/>
    <property type="match status" value="1"/>
</dbReference>
<feature type="disulfide bond" evidence="13">
    <location>
        <begin position="537"/>
        <end position="554"/>
    </location>
</feature>
<feature type="domain" description="Laminin EGF-like" evidence="18">
    <location>
        <begin position="443"/>
        <end position="488"/>
    </location>
</feature>
<dbReference type="FunFam" id="2.10.25.10:FF:000033">
    <property type="entry name" value="Laminin subunit alpha 2"/>
    <property type="match status" value="1"/>
</dbReference>
<dbReference type="FunFam" id="2.10.25.10:FF:000082">
    <property type="entry name" value="Laminin subunit alpha 1"/>
    <property type="match status" value="2"/>
</dbReference>
<feature type="disulfide bond" evidence="13">
    <location>
        <begin position="1791"/>
        <end position="1800"/>
    </location>
</feature>
<feature type="disulfide bond" evidence="13">
    <location>
        <begin position="1346"/>
        <end position="1358"/>
    </location>
</feature>
<feature type="domain" description="Laminin G" evidence="17">
    <location>
        <begin position="3026"/>
        <end position="3192"/>
    </location>
</feature>
<feature type="disulfide bond" evidence="12">
    <location>
        <begin position="3585"/>
        <end position="3612"/>
    </location>
</feature>
<dbReference type="PROSITE" id="PS01248">
    <property type="entry name" value="EGF_LAM_1"/>
    <property type="match status" value="5"/>
</dbReference>
<feature type="domain" description="Laminin G" evidence="17">
    <location>
        <begin position="2849"/>
        <end position="3019"/>
    </location>
</feature>
<feature type="disulfide bond" evidence="13">
    <location>
        <begin position="1916"/>
        <end position="1930"/>
    </location>
</feature>
<dbReference type="Gene3D" id="2.170.300.10">
    <property type="entry name" value="Tie2 ligand-binding domain superfamily"/>
    <property type="match status" value="1"/>
</dbReference>
<dbReference type="GO" id="GO:0042995">
    <property type="term" value="C:cell projection"/>
    <property type="evidence" value="ECO:0007669"/>
    <property type="project" value="UniProtKB-SubCell"/>
</dbReference>
<dbReference type="Pfam" id="PF00055">
    <property type="entry name" value="Laminin_N"/>
    <property type="match status" value="1"/>
</dbReference>
<evidence type="ECO:0000256" key="2">
    <source>
        <dbReference type="ARBA" id="ARBA00004316"/>
    </source>
</evidence>
<evidence type="ECO:0000256" key="16">
    <source>
        <dbReference type="SAM" id="SignalP"/>
    </source>
</evidence>
<evidence type="ECO:0000256" key="6">
    <source>
        <dbReference type="ARBA" id="ARBA00022737"/>
    </source>
</evidence>
<feature type="disulfide bond" evidence="13">
    <location>
        <begin position="445"/>
        <end position="462"/>
    </location>
</feature>
<dbReference type="PROSITE" id="PS51115">
    <property type="entry name" value="LAMININ_IVA"/>
    <property type="match status" value="1"/>
</dbReference>
<feature type="domain" description="Laminin EGF-like" evidence="18">
    <location>
        <begin position="1880"/>
        <end position="1932"/>
    </location>
</feature>
<dbReference type="FunFam" id="2.10.25.10:FF:000069">
    <property type="entry name" value="Laminin subunit alpha 1"/>
    <property type="match status" value="1"/>
</dbReference>
<feature type="domain" description="Laminin EGF-like" evidence="18">
    <location>
        <begin position="1346"/>
        <end position="1391"/>
    </location>
</feature>
<dbReference type="Pfam" id="PF00053">
    <property type="entry name" value="EGF_laminin"/>
    <property type="match status" value="18"/>
</dbReference>
<feature type="region of interest" description="Disordered" evidence="15">
    <location>
        <begin position="3206"/>
        <end position="3240"/>
    </location>
</feature>
<dbReference type="Pfam" id="PF02210">
    <property type="entry name" value="Laminin_G_2"/>
    <property type="match status" value="4"/>
</dbReference>
<evidence type="ECO:0000256" key="8">
    <source>
        <dbReference type="ARBA" id="ARBA00023157"/>
    </source>
</evidence>
<dbReference type="InterPro" id="IPR002049">
    <property type="entry name" value="LE_dom"/>
</dbReference>
<dbReference type="EnsemblMetazoa" id="XM_014396801.2">
    <property type="protein sequence ID" value="XP_014252287.1"/>
    <property type="gene ID" value="LOC106668245"/>
</dbReference>
<evidence type="ECO:0000256" key="11">
    <source>
        <dbReference type="ARBA" id="ARBA00023292"/>
    </source>
</evidence>
<feature type="disulfide bond" evidence="13">
    <location>
        <begin position="510"/>
        <end position="519"/>
    </location>
</feature>
<feature type="disulfide bond" evidence="13">
    <location>
        <begin position="600"/>
        <end position="609"/>
    </location>
</feature>
<evidence type="ECO:0000259" key="19">
    <source>
        <dbReference type="PROSITE" id="PS51115"/>
    </source>
</evidence>
<feature type="disulfide bond" evidence="13">
    <location>
        <begin position="1485"/>
        <end position="1497"/>
    </location>
</feature>
<dbReference type="FunFam" id="2.10.25.10:FF:000209">
    <property type="entry name" value="Laminin subunit alpha 5"/>
    <property type="match status" value="2"/>
</dbReference>
<dbReference type="GO" id="GO:0009888">
    <property type="term" value="P:tissue development"/>
    <property type="evidence" value="ECO:0007669"/>
    <property type="project" value="TreeGrafter"/>
</dbReference>
<dbReference type="Proteomes" id="UP000494040">
    <property type="component" value="Unassembled WGS sequence"/>
</dbReference>
<dbReference type="RefSeq" id="XP_014252287.1">
    <property type="nucleotide sequence ID" value="XM_014396801.2"/>
</dbReference>
<evidence type="ECO:0000259" key="18">
    <source>
        <dbReference type="PROSITE" id="PS50027"/>
    </source>
</evidence>
<dbReference type="PROSITE" id="PS50025">
    <property type="entry name" value="LAM_G_DOMAIN"/>
    <property type="match status" value="5"/>
</dbReference>
<evidence type="ECO:0000256" key="1">
    <source>
        <dbReference type="ARBA" id="ARBA00004302"/>
    </source>
</evidence>
<dbReference type="GO" id="GO:0070831">
    <property type="term" value="P:basement membrane assembly"/>
    <property type="evidence" value="ECO:0007669"/>
    <property type="project" value="TreeGrafter"/>
</dbReference>
<evidence type="ECO:0000256" key="13">
    <source>
        <dbReference type="PROSITE-ProRule" id="PRU00460"/>
    </source>
</evidence>
<feature type="disulfide bond" evidence="12">
    <location>
        <begin position="3165"/>
        <end position="3192"/>
    </location>
</feature>
<evidence type="ECO:0000259" key="20">
    <source>
        <dbReference type="PROSITE" id="PS51117"/>
    </source>
</evidence>
<evidence type="ECO:0000256" key="9">
    <source>
        <dbReference type="ARBA" id="ARBA00023180"/>
    </source>
</evidence>
<dbReference type="Gene3D" id="2.60.120.200">
    <property type="match status" value="5"/>
</dbReference>
<dbReference type="InterPro" id="IPR000742">
    <property type="entry name" value="EGF"/>
</dbReference>
<dbReference type="OMA" id="GECKCLT"/>
<dbReference type="OrthoDB" id="10011303at2759"/>
<dbReference type="SUPFAM" id="SSF57196">
    <property type="entry name" value="EGF/Laminin"/>
    <property type="match status" value="17"/>
</dbReference>